<keyword evidence="4 5" id="KW-0949">S-adenosyl-L-methionine</keyword>
<keyword evidence="3 5" id="KW-0808">Transferase</keyword>
<dbReference type="EC" id="2.1.1.144" evidence="5"/>
<evidence type="ECO:0000256" key="4">
    <source>
        <dbReference type="ARBA" id="ARBA00022691"/>
    </source>
</evidence>
<evidence type="ECO:0000256" key="3">
    <source>
        <dbReference type="ARBA" id="ARBA00022679"/>
    </source>
</evidence>
<evidence type="ECO:0000256" key="2">
    <source>
        <dbReference type="ARBA" id="ARBA00022603"/>
    </source>
</evidence>
<sequence>MSDWSSAQYLKFNDERSRPARDLLAQVAVANPKSVVDLGCGPGNSTGLLVARWPEAGISGLDSSPDMLAKARQTLPGLHFEQADAATWRPEEPVDVVFSNAMFQWLPDHLAVLPRLMNEALAPHGILAVQMPDNLQEPTHVLMREVASEGPWAERLAAVHRAPLARVEDYYDALSPFSQQIDLWHTIYNHPLDSVDAIVEWVKGTGLRPFIDPLQEDERAEFLARYRDRLATFYKPAADGKVLLRFPRVFMVARRSSNSRKVHSGFPSGNA</sequence>
<dbReference type="InterPro" id="IPR029063">
    <property type="entry name" value="SAM-dependent_MTases_sf"/>
</dbReference>
<accession>A0ABU0ICS7</accession>
<dbReference type="Gene3D" id="1.10.150.290">
    <property type="entry name" value="S-adenosyl-L-methionine-dependent methyltransferases"/>
    <property type="match status" value="1"/>
</dbReference>
<comment type="caution">
    <text evidence="7">The sequence shown here is derived from an EMBL/GenBank/DDBJ whole genome shotgun (WGS) entry which is preliminary data.</text>
</comment>
<comment type="function">
    <text evidence="5">Catalyzes the S-adenosylmethionine monomethyl esterification of trans-aconitate.</text>
</comment>
<dbReference type="PANTHER" id="PTHR43861">
    <property type="entry name" value="TRANS-ACONITATE 2-METHYLTRANSFERASE-RELATED"/>
    <property type="match status" value="1"/>
</dbReference>
<dbReference type="PANTHER" id="PTHR43861:SF1">
    <property type="entry name" value="TRANS-ACONITATE 2-METHYLTRANSFERASE"/>
    <property type="match status" value="1"/>
</dbReference>
<evidence type="ECO:0000313" key="8">
    <source>
        <dbReference type="Proteomes" id="UP001235269"/>
    </source>
</evidence>
<comment type="subcellular location">
    <subcellularLocation>
        <location evidence="5">Cytoplasm</location>
    </subcellularLocation>
</comment>
<proteinExistence type="inferred from homology"/>
<keyword evidence="2 5" id="KW-0489">Methyltransferase</keyword>
<dbReference type="EMBL" id="JAUSWH010000006">
    <property type="protein sequence ID" value="MDQ0455996.1"/>
    <property type="molecule type" value="Genomic_DNA"/>
</dbReference>
<feature type="domain" description="Methyltransferase" evidence="6">
    <location>
        <begin position="35"/>
        <end position="125"/>
    </location>
</feature>
<evidence type="ECO:0000256" key="1">
    <source>
        <dbReference type="ARBA" id="ARBA00022490"/>
    </source>
</evidence>
<organism evidence="7 8">
    <name type="scientific">Rhizobium paknamense</name>
    <dbReference type="NCBI Taxonomy" id="1206817"/>
    <lineage>
        <taxon>Bacteria</taxon>
        <taxon>Pseudomonadati</taxon>
        <taxon>Pseudomonadota</taxon>
        <taxon>Alphaproteobacteria</taxon>
        <taxon>Hyphomicrobiales</taxon>
        <taxon>Rhizobiaceae</taxon>
        <taxon>Rhizobium/Agrobacterium group</taxon>
        <taxon>Rhizobium</taxon>
    </lineage>
</organism>
<dbReference type="CDD" id="cd02440">
    <property type="entry name" value="AdoMet_MTases"/>
    <property type="match status" value="1"/>
</dbReference>
<dbReference type="HAMAP" id="MF_00560">
    <property type="entry name" value="Tran_acon_Me_trans"/>
    <property type="match status" value="1"/>
</dbReference>
<dbReference type="GO" id="GO:0032259">
    <property type="term" value="P:methylation"/>
    <property type="evidence" value="ECO:0007669"/>
    <property type="project" value="UniProtKB-KW"/>
</dbReference>
<evidence type="ECO:0000256" key="5">
    <source>
        <dbReference type="HAMAP-Rule" id="MF_00560"/>
    </source>
</evidence>
<gene>
    <name evidence="5" type="primary">tam</name>
    <name evidence="7" type="ORF">QO005_002336</name>
</gene>
<dbReference type="InterPro" id="IPR023506">
    <property type="entry name" value="Trans-aconitate_MeTrfase"/>
</dbReference>
<evidence type="ECO:0000313" key="7">
    <source>
        <dbReference type="EMBL" id="MDQ0455996.1"/>
    </source>
</evidence>
<evidence type="ECO:0000259" key="6">
    <source>
        <dbReference type="Pfam" id="PF13649"/>
    </source>
</evidence>
<dbReference type="SUPFAM" id="SSF53335">
    <property type="entry name" value="S-adenosyl-L-methionine-dependent methyltransferases"/>
    <property type="match status" value="1"/>
</dbReference>
<name>A0ABU0ICS7_9HYPH</name>
<comment type="similarity">
    <text evidence="5">Belongs to the methyltransferase superfamily. Tam family.</text>
</comment>
<dbReference type="RefSeq" id="WP_307158194.1">
    <property type="nucleotide sequence ID" value="NZ_JAUSWH010000006.1"/>
</dbReference>
<comment type="catalytic activity">
    <reaction evidence="5">
        <text>trans-aconitate + S-adenosyl-L-methionine = (E)-3-(methoxycarbonyl)pent-2-enedioate + S-adenosyl-L-homocysteine</text>
        <dbReference type="Rhea" id="RHEA:14969"/>
        <dbReference type="ChEBI" id="CHEBI:15708"/>
        <dbReference type="ChEBI" id="CHEBI:57470"/>
        <dbReference type="ChEBI" id="CHEBI:57856"/>
        <dbReference type="ChEBI" id="CHEBI:59789"/>
        <dbReference type="EC" id="2.1.1.144"/>
    </reaction>
</comment>
<protein>
    <recommendedName>
        <fullName evidence="5">Trans-aconitate 2-methyltransferase</fullName>
        <ecNumber evidence="5">2.1.1.144</ecNumber>
    </recommendedName>
</protein>
<dbReference type="GO" id="GO:0030798">
    <property type="term" value="F:trans-aconitate 2-methyltransferase activity"/>
    <property type="evidence" value="ECO:0007669"/>
    <property type="project" value="UniProtKB-EC"/>
</dbReference>
<dbReference type="InterPro" id="IPR041698">
    <property type="entry name" value="Methyltransf_25"/>
</dbReference>
<dbReference type="Gene3D" id="3.40.50.150">
    <property type="entry name" value="Vaccinia Virus protein VP39"/>
    <property type="match status" value="1"/>
</dbReference>
<dbReference type="NCBIfam" id="NF002463">
    <property type="entry name" value="PRK01683.1"/>
    <property type="match status" value="1"/>
</dbReference>
<reference evidence="7 8" key="1">
    <citation type="submission" date="2023-07" db="EMBL/GenBank/DDBJ databases">
        <title>Genomic Encyclopedia of Type Strains, Phase IV (KMG-IV): sequencing the most valuable type-strain genomes for metagenomic binning, comparative biology and taxonomic classification.</title>
        <authorList>
            <person name="Goeker M."/>
        </authorList>
    </citation>
    <scope>NUCLEOTIDE SEQUENCE [LARGE SCALE GENOMIC DNA]</scope>
    <source>
        <strain evidence="7 8">DSM 100301</strain>
    </source>
</reference>
<dbReference type="Pfam" id="PF13649">
    <property type="entry name" value="Methyltransf_25"/>
    <property type="match status" value="1"/>
</dbReference>
<dbReference type="InterPro" id="IPR023149">
    <property type="entry name" value="Trans_acon_MeTrfase_C"/>
</dbReference>
<dbReference type="Proteomes" id="UP001235269">
    <property type="component" value="Unassembled WGS sequence"/>
</dbReference>
<keyword evidence="8" id="KW-1185">Reference proteome</keyword>
<keyword evidence="1 5" id="KW-0963">Cytoplasm</keyword>